<dbReference type="PATRIC" id="fig|570277.3.peg.227"/>
<evidence type="ECO:0000256" key="1">
    <source>
        <dbReference type="ARBA" id="ARBA00004417"/>
    </source>
</evidence>
<dbReference type="InterPro" id="IPR017871">
    <property type="entry name" value="ABC_transporter-like_CS"/>
</dbReference>
<dbReference type="PANTHER" id="PTHR43423">
    <property type="entry name" value="ABC TRANSPORTER I FAMILY MEMBER 17"/>
    <property type="match status" value="1"/>
</dbReference>
<evidence type="ECO:0000256" key="3">
    <source>
        <dbReference type="ARBA" id="ARBA00022475"/>
    </source>
</evidence>
<dbReference type="InterPro" id="IPR027417">
    <property type="entry name" value="P-loop_NTPase"/>
</dbReference>
<dbReference type="FunFam" id="3.40.50.300:FF:000132">
    <property type="entry name" value="Phosphate import ATP-binding protein PstB"/>
    <property type="match status" value="1"/>
</dbReference>
<dbReference type="Gene3D" id="3.40.50.300">
    <property type="entry name" value="P-loop containing nucleotide triphosphate hydrolases"/>
    <property type="match status" value="1"/>
</dbReference>
<dbReference type="NCBIfam" id="TIGR00972">
    <property type="entry name" value="3a0107s01c2"/>
    <property type="match status" value="1"/>
</dbReference>
<dbReference type="InterPro" id="IPR003593">
    <property type="entry name" value="AAA+_ATPase"/>
</dbReference>
<keyword evidence="3" id="KW-1003">Cell membrane</keyword>
<dbReference type="GO" id="GO:0035435">
    <property type="term" value="P:phosphate ion transmembrane transport"/>
    <property type="evidence" value="ECO:0007669"/>
    <property type="project" value="InterPro"/>
</dbReference>
<evidence type="ECO:0000259" key="12">
    <source>
        <dbReference type="PROSITE" id="PS50893"/>
    </source>
</evidence>
<evidence type="ECO:0000313" key="14">
    <source>
        <dbReference type="Proteomes" id="UP000071065"/>
    </source>
</evidence>
<dbReference type="PANTHER" id="PTHR43423:SF12">
    <property type="entry name" value="IRON EXPORT ATP-BINDING PROTEIN FETA-RELATED"/>
    <property type="match status" value="1"/>
</dbReference>
<dbReference type="GO" id="GO:0005315">
    <property type="term" value="F:phosphate transmembrane transporter activity"/>
    <property type="evidence" value="ECO:0007669"/>
    <property type="project" value="InterPro"/>
</dbReference>
<comment type="function">
    <text evidence="10">Part of the ABC transporter complex PstSACB involved in phosphate import. Responsible for energy coupling to the transport system.</text>
</comment>
<sequence length="300" mass="33811">MLSEALDVRTSTRTEEGQQIAKPETTETSSPAFNLESLGRSRRKLFLDQEATCFSVEQLNLHYGKKQALFDISMKIPKKRVTAFIGPSGCGKSTLLRTMNRMNDLVEDCSVTGKILLDNHDIYDKEVNAADLRRRVGMVFQKPNPFPKSIYENVAYGLRIQGINKKRVLDEVVEWALKSAALWDEVKDRLHESALGMSGGQQQRLVIARTIAVEPEVLLLDEPASALDPISTLKIEELINKLKSKFTIVIVTHNMQQAARVSDYTAFMYMGKLIEFGDTDTVFTNPARKQTEDYITGRYG</sequence>
<dbReference type="PROSITE" id="PS00211">
    <property type="entry name" value="ABC_TRANSPORTER_1"/>
    <property type="match status" value="1"/>
</dbReference>
<evidence type="ECO:0000256" key="6">
    <source>
        <dbReference type="ARBA" id="ARBA00022741"/>
    </source>
</evidence>
<evidence type="ECO:0000256" key="11">
    <source>
        <dbReference type="SAM" id="MobiDB-lite"/>
    </source>
</evidence>
<feature type="domain" description="ABC transporter" evidence="12">
    <location>
        <begin position="54"/>
        <end position="295"/>
    </location>
</feature>
<dbReference type="SMART" id="SM00382">
    <property type="entry name" value="AAA"/>
    <property type="match status" value="1"/>
</dbReference>
<evidence type="ECO:0000256" key="5">
    <source>
        <dbReference type="ARBA" id="ARBA00022592"/>
    </source>
</evidence>
<dbReference type="CDD" id="cd03260">
    <property type="entry name" value="ABC_PstB_phosphate_transporter"/>
    <property type="match status" value="1"/>
</dbReference>
<feature type="compositionally biased region" description="Basic and acidic residues" evidence="11">
    <location>
        <begin position="1"/>
        <end position="16"/>
    </location>
</feature>
<evidence type="ECO:0000256" key="7">
    <source>
        <dbReference type="ARBA" id="ARBA00022840"/>
    </source>
</evidence>
<dbReference type="OrthoDB" id="9802264at2"/>
<dbReference type="InterPro" id="IPR005670">
    <property type="entry name" value="PstB-like"/>
</dbReference>
<keyword evidence="13" id="KW-0378">Hydrolase</keyword>
<proteinExistence type="predicted"/>
<evidence type="ECO:0000313" key="13">
    <source>
        <dbReference type="EMBL" id="AMO54483.1"/>
    </source>
</evidence>
<keyword evidence="7 13" id="KW-0067">ATP-binding</keyword>
<keyword evidence="9" id="KW-0472">Membrane</keyword>
<dbReference type="InterPro" id="IPR003439">
    <property type="entry name" value="ABC_transporter-like_ATP-bd"/>
</dbReference>
<dbReference type="GO" id="GO:0005886">
    <property type="term" value="C:plasma membrane"/>
    <property type="evidence" value="ECO:0007669"/>
    <property type="project" value="UniProtKB-SubCell"/>
</dbReference>
<comment type="subcellular location">
    <subcellularLocation>
        <location evidence="1">Cell inner membrane</location>
        <topology evidence="1">Peripheral membrane protein</topology>
    </subcellularLocation>
</comment>
<keyword evidence="8" id="KW-1278">Translocase</keyword>
<dbReference type="RefSeq" id="WP_082212335.1">
    <property type="nucleotide sequence ID" value="NZ_CP013251.1"/>
</dbReference>
<organism evidence="13 14">
    <name type="scientific">Endozoicomonas montiporae CL-33</name>
    <dbReference type="NCBI Taxonomy" id="570277"/>
    <lineage>
        <taxon>Bacteria</taxon>
        <taxon>Pseudomonadati</taxon>
        <taxon>Pseudomonadota</taxon>
        <taxon>Gammaproteobacteria</taxon>
        <taxon>Oceanospirillales</taxon>
        <taxon>Endozoicomonadaceae</taxon>
        <taxon>Endozoicomonas</taxon>
    </lineage>
</organism>
<protein>
    <submittedName>
        <fullName evidence="13">Phosphate ABC transporter ATP-binding protein</fullName>
        <ecNumber evidence="13">3.6.3.27</ecNumber>
    </submittedName>
</protein>
<dbReference type="SUPFAM" id="SSF52540">
    <property type="entry name" value="P-loop containing nucleoside triphosphate hydrolases"/>
    <property type="match status" value="1"/>
</dbReference>
<evidence type="ECO:0000256" key="8">
    <source>
        <dbReference type="ARBA" id="ARBA00022967"/>
    </source>
</evidence>
<dbReference type="STRING" id="570277.EZMO1_0218"/>
<dbReference type="EC" id="3.6.3.27" evidence="13"/>
<evidence type="ECO:0000256" key="10">
    <source>
        <dbReference type="ARBA" id="ARBA00054713"/>
    </source>
</evidence>
<evidence type="ECO:0000256" key="2">
    <source>
        <dbReference type="ARBA" id="ARBA00022448"/>
    </source>
</evidence>
<dbReference type="GO" id="GO:0005524">
    <property type="term" value="F:ATP binding"/>
    <property type="evidence" value="ECO:0007669"/>
    <property type="project" value="UniProtKB-KW"/>
</dbReference>
<dbReference type="Proteomes" id="UP000071065">
    <property type="component" value="Chromosome"/>
</dbReference>
<dbReference type="Pfam" id="PF00005">
    <property type="entry name" value="ABC_tran"/>
    <property type="match status" value="1"/>
</dbReference>
<keyword evidence="6" id="KW-0547">Nucleotide-binding</keyword>
<keyword evidence="2" id="KW-0813">Transport</keyword>
<dbReference type="KEGG" id="emp:EZMO1_0218"/>
<dbReference type="PROSITE" id="PS50893">
    <property type="entry name" value="ABC_TRANSPORTER_2"/>
    <property type="match status" value="1"/>
</dbReference>
<gene>
    <name evidence="13" type="primary">pstB1</name>
    <name evidence="13" type="ORF">EZMO1_0218</name>
</gene>
<keyword evidence="4" id="KW-0997">Cell inner membrane</keyword>
<reference evidence="13 14" key="1">
    <citation type="journal article" date="2016" name="Front. Microbiol.">
        <title>Genomic Insight into the Host-Endosymbiont Relationship of Endozoicomonas montiporae CL-33(T) with its Coral Host.</title>
        <authorList>
            <person name="Ding J.-Y."/>
            <person name="Shiu J.-H."/>
            <person name="Chen W.-M."/>
            <person name="Chiang Y.-R."/>
            <person name="Tang S.-L."/>
        </authorList>
    </citation>
    <scope>NUCLEOTIDE SEQUENCE [LARGE SCALE GENOMIC DNA]</scope>
    <source>
        <strain evidence="13 14">CL-33</strain>
    </source>
</reference>
<dbReference type="AlphaFoldDB" id="A0A142B6V7"/>
<keyword evidence="5" id="KW-0592">Phosphate transport</keyword>
<accession>A0A142B6V7</accession>
<name>A0A142B6V7_9GAMM</name>
<feature type="region of interest" description="Disordered" evidence="11">
    <location>
        <begin position="1"/>
        <end position="34"/>
    </location>
</feature>
<evidence type="ECO:0000256" key="4">
    <source>
        <dbReference type="ARBA" id="ARBA00022519"/>
    </source>
</evidence>
<dbReference type="EMBL" id="CP013251">
    <property type="protein sequence ID" value="AMO54483.1"/>
    <property type="molecule type" value="Genomic_DNA"/>
</dbReference>
<dbReference type="GO" id="GO:0016887">
    <property type="term" value="F:ATP hydrolysis activity"/>
    <property type="evidence" value="ECO:0007669"/>
    <property type="project" value="InterPro"/>
</dbReference>
<evidence type="ECO:0000256" key="9">
    <source>
        <dbReference type="ARBA" id="ARBA00023136"/>
    </source>
</evidence>